<dbReference type="SUPFAM" id="SSF56112">
    <property type="entry name" value="Protein kinase-like (PK-like)"/>
    <property type="match status" value="1"/>
</dbReference>
<dbReference type="GO" id="GO:0005694">
    <property type="term" value="C:chromosome"/>
    <property type="evidence" value="ECO:0007669"/>
    <property type="project" value="TreeGrafter"/>
</dbReference>
<protein>
    <recommendedName>
        <fullName evidence="3">non-specific serine/threonine protein kinase</fullName>
        <ecNumber evidence="3">2.7.11.1</ecNumber>
    </recommendedName>
</protein>
<dbReference type="RefSeq" id="XP_034010855.1">
    <property type="nucleotide sequence ID" value="XM_034157228.1"/>
</dbReference>
<keyword evidence="5" id="KW-0808">Transferase</keyword>
<evidence type="ECO:0000256" key="9">
    <source>
        <dbReference type="ARBA" id="ARBA00022840"/>
    </source>
</evidence>
<evidence type="ECO:0000259" key="12">
    <source>
        <dbReference type="PROSITE" id="PS50290"/>
    </source>
</evidence>
<keyword evidence="11" id="KW-0539">Nucleus</keyword>
<evidence type="ECO:0000256" key="10">
    <source>
        <dbReference type="ARBA" id="ARBA00023204"/>
    </source>
</evidence>
<dbReference type="Pfam" id="PF25030">
    <property type="entry name" value="M-HEAT_ATR"/>
    <property type="match status" value="1"/>
</dbReference>
<dbReference type="GO" id="GO:0000077">
    <property type="term" value="P:DNA damage checkpoint signaling"/>
    <property type="evidence" value="ECO:0007669"/>
    <property type="project" value="TreeGrafter"/>
</dbReference>
<dbReference type="PROSITE" id="PS51189">
    <property type="entry name" value="FAT"/>
    <property type="match status" value="1"/>
</dbReference>
<dbReference type="InterPro" id="IPR036940">
    <property type="entry name" value="PI3/4_kinase_cat_sf"/>
</dbReference>
<dbReference type="OrthoDB" id="381190at2759"/>
<dbReference type="InterPro" id="IPR014009">
    <property type="entry name" value="PIK_FAT"/>
</dbReference>
<dbReference type="EC" id="2.7.11.1" evidence="3"/>
<comment type="subcellular location">
    <subcellularLocation>
        <location evidence="1">Nucleus</location>
    </subcellularLocation>
</comment>
<dbReference type="InterPro" id="IPR016024">
    <property type="entry name" value="ARM-type_fold"/>
</dbReference>
<dbReference type="PROSITE" id="PS50290">
    <property type="entry name" value="PI3_4_KINASE_3"/>
    <property type="match status" value="1"/>
</dbReference>
<dbReference type="VEuPathDB" id="FungiDB:DIURU_004363"/>
<evidence type="ECO:0000256" key="5">
    <source>
        <dbReference type="ARBA" id="ARBA00022679"/>
    </source>
</evidence>
<evidence type="ECO:0000313" key="16">
    <source>
        <dbReference type="Proteomes" id="UP000449547"/>
    </source>
</evidence>
<dbReference type="InterPro" id="IPR050517">
    <property type="entry name" value="DDR_Repair_Kinase"/>
</dbReference>
<feature type="domain" description="FATC" evidence="14">
    <location>
        <begin position="2033"/>
        <end position="2065"/>
    </location>
</feature>
<dbReference type="Gene3D" id="1.10.1070.11">
    <property type="entry name" value="Phosphatidylinositol 3-/4-kinase, catalytic domain"/>
    <property type="match status" value="1"/>
</dbReference>
<dbReference type="InterPro" id="IPR003151">
    <property type="entry name" value="PIK-rel_kinase_FAT"/>
</dbReference>
<dbReference type="GO" id="GO:0004674">
    <property type="term" value="F:protein serine/threonine kinase activity"/>
    <property type="evidence" value="ECO:0007669"/>
    <property type="project" value="UniProtKB-KW"/>
</dbReference>
<evidence type="ECO:0000256" key="4">
    <source>
        <dbReference type="ARBA" id="ARBA00022527"/>
    </source>
</evidence>
<evidence type="ECO:0000259" key="14">
    <source>
        <dbReference type="PROSITE" id="PS51190"/>
    </source>
</evidence>
<dbReference type="Gene3D" id="3.30.1010.10">
    <property type="entry name" value="Phosphatidylinositol 3-kinase Catalytic Subunit, Chain A, domain 4"/>
    <property type="match status" value="1"/>
</dbReference>
<dbReference type="SMART" id="SM00802">
    <property type="entry name" value="UME"/>
    <property type="match status" value="1"/>
</dbReference>
<evidence type="ECO:0000256" key="8">
    <source>
        <dbReference type="ARBA" id="ARBA00022777"/>
    </source>
</evidence>
<dbReference type="Pfam" id="PF02259">
    <property type="entry name" value="FAT"/>
    <property type="match status" value="1"/>
</dbReference>
<accession>A0A642UK16</accession>
<sequence length="2065" mass="230934">MLPLSELGPFLRDVTPGLHDETSVTKVAKITSFLFDFYRQLIGSGRDEIAGVIAALQVVIDRHRAVFNQPADQSFTSLYSGGPSVGAWAVQFLIHVLKTTSSSVDATFQLFANVVSAAGVTSGKYVKKVILSELESLTDKFMAGRGDHDTLTVSLYGIVNSIHSLRWTVAQQRKLDSLRRRLWFAAISINSLSPMAPEILLQASHAVVNDACRSVAEVEQVKQMIYEACRIEDPELAKAMALSILRLAEKGHYIYDTKSRSVAVVRAQQVAHYLADPTTDKLKGLSDPMGDETIDSIIARLLTPKKWLEPPTISDDEAATVVSLTVNRNYPCQVSGDLKEGHCGRCGYHHGKNPYAVISKTRPFLEDAYELKGEVIDLMSIPQHYEVALVASLDVWWSILASYRVSDTSQVIPYLVKLLRHDNREVRLFAARVIPLTVIAPASPELDQRINELVAEATTMLSGGPILLGEAAITVLSWLTTALDPEESPQPLAALVAQFSHTNEQYANHAFVGVVSSGVSRGIHPPKLVMPIIGRVVDPIITRPLALTRFYELGMNPQQLLERLRDYAVPKYLDDYSHDYLGDIAARLRSSKGDTVVKVLPRIIAAYVTKRDFNPQLFHMALTNASTRFEAQNITSLLREQAKEAYWQILISLNDDNHEEIRLGLDRIADATGNDLQTELGSSALLLVSKFKDTVHNLKVGNSADGKVAALRAAEFLLSEIPEQLSVAIGQVSTCLQTCLDMGPRIQHFALRCWHVLVMKLPPAKLVSLMDILVSCLLQVYPKLEREDSRQLVRLILGHVLTADVDPQFAQYLWSLPFIEGLEQVVPRLDPKLAHFSRSQMMSAFIRRLATGNTYVVDQALKDLRYYFDRYHQELHRDMAEPALAQLVANLAHEILAASASRPEPAARALAALGSLDPLRFAVKRSPPTPFVILWDWRNDEENANFIRDFVETVLVKSFWASPDPNRQLFYAYAMQELYKVAPTTKGYSDVARATLLPFMNSVYVGPAIKKREMEYPLFPRRYDPWVCTFASDLMLRLVGRTKGAPKRLLQTLTVLLRDRNDVTVSRYLLKYVVVAHVINNSTEVVDDIRTEFGAVLTSTGTGEDDRQACSEMLAVVDYCLQWISAATPVAKTGTDEGASRVRRQLRHLQAFVESISPSIIADRALACDMYERTILTVETMVTSGAAPAVEKAPILQQMYARIGDYDSVTGVLHKFSSENISAHLRQFQYTRQWAVAQASMAVTGQVDDEMSALCDRGLYQEVLSAVANSAYKTANGTPSAASARAAVAAGLLHGDPPATQRWLAAWDATSVDEDVMVEIARKLTRGNYDFTPIYPVVGRHLVPSTSANYNANRQLWRYLHCMYDVAGILSGSLTAKQLEARLSTAASDDQWHVLQFRRLGYRLARDQSGEAHAVLQLAQWARRHQRLDLAGRLVVEAMALDEPKSQLEYAKLLWDQGKQPEAILSLDKYKQLSSDPEVQLQYAQWLDESAHVSSDEIIRQYTAALVPGQGKPHFALATYFGKLLQSQAHTTGLYEVHILRHLMKSLAFAGSEFAFEAVPKLLTTWLDYAQTVVDKPSSERKSKLDVIVKELTKSVPKISTSSWFVGITQILSRFLHPHTPSYELLETLLVNIASKYPSHALWYILSHIWSKDELRQQRISAVLQRLSKDHKRQITQAQRLVGRLIDIASFKPPKAWRNQRHQFSLAQDLHVNMEGSKFNSLVVPVRQHLAISARPVYLTSVMDACRIFWSLQAPRQISVKGSDGKQYKLMVKQDDTRKDAKVVEFTTAVNRTLDAEHAIVNYAVIPLSSAIGVLEFVEDVTTFKQALATQRMRLGQSFSEGRLASKLTKAQRSGSQEEMVKVFNEIVSANSPVLHRWFVDEFADPASWYAARTQFTRSLAVMSMVGYYVGLGDRHCENILLFVKSGQVLHIDFECLFDKGETLPVPEIVPFRLTPNFVDGMGVCGYEGKFRATCERVGTSVRQHEAVLMNVLETLLHDPLLDWKTDESVTPQGQLTKVRRKIRGLMSAKEELPVNIEGQVDKLIQEAVSPERLARMYPGWGPYL</sequence>
<dbReference type="InterPro" id="IPR012993">
    <property type="entry name" value="UME"/>
</dbReference>
<comment type="caution">
    <text evidence="15">The sequence shown here is derived from an EMBL/GenBank/DDBJ whole genome shotgun (WGS) entry which is preliminary data.</text>
</comment>
<evidence type="ECO:0000256" key="1">
    <source>
        <dbReference type="ARBA" id="ARBA00004123"/>
    </source>
</evidence>
<dbReference type="GO" id="GO:0006281">
    <property type="term" value="P:DNA repair"/>
    <property type="evidence" value="ECO:0007669"/>
    <property type="project" value="UniProtKB-KW"/>
</dbReference>
<dbReference type="InterPro" id="IPR011009">
    <property type="entry name" value="Kinase-like_dom_sf"/>
</dbReference>
<dbReference type="EMBL" id="SWFT01000124">
    <property type="protein sequence ID" value="KAA8899341.1"/>
    <property type="molecule type" value="Genomic_DNA"/>
</dbReference>
<dbReference type="Proteomes" id="UP000449547">
    <property type="component" value="Unassembled WGS sequence"/>
</dbReference>
<feature type="domain" description="PI3K/PI4K catalytic" evidence="12">
    <location>
        <begin position="1742"/>
        <end position="2049"/>
    </location>
</feature>
<keyword evidence="7" id="KW-0227">DNA damage</keyword>
<comment type="similarity">
    <text evidence="2">Belongs to the PI3/PI4-kinase family. ATM subfamily.</text>
</comment>
<dbReference type="GO" id="GO:0005634">
    <property type="term" value="C:nucleus"/>
    <property type="evidence" value="ECO:0007669"/>
    <property type="project" value="UniProtKB-SubCell"/>
</dbReference>
<name>A0A642UK16_DIURU</name>
<organism evidence="15 16">
    <name type="scientific">Diutina rugosa</name>
    <name type="common">Yeast</name>
    <name type="synonym">Candida rugosa</name>
    <dbReference type="NCBI Taxonomy" id="5481"/>
    <lineage>
        <taxon>Eukaryota</taxon>
        <taxon>Fungi</taxon>
        <taxon>Dikarya</taxon>
        <taxon>Ascomycota</taxon>
        <taxon>Saccharomycotina</taxon>
        <taxon>Pichiomycetes</taxon>
        <taxon>Debaryomycetaceae</taxon>
        <taxon>Diutina</taxon>
    </lineage>
</organism>
<evidence type="ECO:0000256" key="2">
    <source>
        <dbReference type="ARBA" id="ARBA00010769"/>
    </source>
</evidence>
<keyword evidence="9" id="KW-0067">ATP-binding</keyword>
<evidence type="ECO:0000256" key="7">
    <source>
        <dbReference type="ARBA" id="ARBA00022763"/>
    </source>
</evidence>
<dbReference type="SMART" id="SM00146">
    <property type="entry name" value="PI3Kc"/>
    <property type="match status" value="1"/>
</dbReference>
<evidence type="ECO:0000256" key="11">
    <source>
        <dbReference type="ARBA" id="ARBA00023242"/>
    </source>
</evidence>
<proteinExistence type="inferred from homology"/>
<keyword evidence="4" id="KW-0723">Serine/threonine-protein kinase</keyword>
<dbReference type="Pfam" id="PF00454">
    <property type="entry name" value="PI3_PI4_kinase"/>
    <property type="match status" value="1"/>
</dbReference>
<dbReference type="InterPro" id="IPR057564">
    <property type="entry name" value="HEAT_ATR"/>
</dbReference>
<dbReference type="PANTHER" id="PTHR11139:SF125">
    <property type="entry name" value="SERINE_THREONINE-PROTEIN KINASE MEC1"/>
    <property type="match status" value="1"/>
</dbReference>
<dbReference type="GeneID" id="54783014"/>
<keyword evidence="10" id="KW-0234">DNA repair</keyword>
<keyword evidence="8" id="KW-0418">Kinase</keyword>
<dbReference type="SMART" id="SM01343">
    <property type="entry name" value="FATC"/>
    <property type="match status" value="1"/>
</dbReference>
<dbReference type="InterPro" id="IPR003152">
    <property type="entry name" value="FATC_dom"/>
</dbReference>
<evidence type="ECO:0000259" key="13">
    <source>
        <dbReference type="PROSITE" id="PS51189"/>
    </source>
</evidence>
<gene>
    <name evidence="15" type="ORF">DIURU_004363</name>
</gene>
<dbReference type="Pfam" id="PF23593">
    <property type="entry name" value="HEAT_ATR"/>
    <property type="match status" value="1"/>
</dbReference>
<reference evidence="15 16" key="1">
    <citation type="submission" date="2019-07" db="EMBL/GenBank/DDBJ databases">
        <title>Genome assembly of two rare yeast pathogens: Diutina rugosa and Trichomonascus ciferrii.</title>
        <authorList>
            <person name="Mixao V."/>
            <person name="Saus E."/>
            <person name="Hansen A."/>
            <person name="Lass-Flor C."/>
            <person name="Gabaldon T."/>
        </authorList>
    </citation>
    <scope>NUCLEOTIDE SEQUENCE [LARGE SCALE GENOMIC DNA]</scope>
    <source>
        <strain evidence="15 16">CBS 613</strain>
    </source>
</reference>
<evidence type="ECO:0000256" key="3">
    <source>
        <dbReference type="ARBA" id="ARBA00012513"/>
    </source>
</evidence>
<dbReference type="InterPro" id="IPR056802">
    <property type="entry name" value="ATR-like_M-HEAT"/>
</dbReference>
<dbReference type="Pfam" id="PF02260">
    <property type="entry name" value="FATC"/>
    <property type="match status" value="1"/>
</dbReference>
<feature type="domain" description="FAT" evidence="13">
    <location>
        <begin position="1160"/>
        <end position="1651"/>
    </location>
</feature>
<dbReference type="SUPFAM" id="SSF48371">
    <property type="entry name" value="ARM repeat"/>
    <property type="match status" value="1"/>
</dbReference>
<dbReference type="GO" id="GO:0005524">
    <property type="term" value="F:ATP binding"/>
    <property type="evidence" value="ECO:0007669"/>
    <property type="project" value="UniProtKB-KW"/>
</dbReference>
<keyword evidence="16" id="KW-1185">Reference proteome</keyword>
<dbReference type="GO" id="GO:0000723">
    <property type="term" value="P:telomere maintenance"/>
    <property type="evidence" value="ECO:0007669"/>
    <property type="project" value="TreeGrafter"/>
</dbReference>
<dbReference type="OMA" id="QWISAAT"/>
<dbReference type="Pfam" id="PF08064">
    <property type="entry name" value="UME"/>
    <property type="match status" value="1"/>
</dbReference>
<evidence type="ECO:0000256" key="6">
    <source>
        <dbReference type="ARBA" id="ARBA00022741"/>
    </source>
</evidence>
<dbReference type="PROSITE" id="PS51190">
    <property type="entry name" value="FATC"/>
    <property type="match status" value="1"/>
</dbReference>
<dbReference type="PANTHER" id="PTHR11139">
    <property type="entry name" value="ATAXIA TELANGIECTASIA MUTATED ATM -RELATED"/>
    <property type="match status" value="1"/>
</dbReference>
<dbReference type="InterPro" id="IPR000403">
    <property type="entry name" value="PI3/4_kinase_cat_dom"/>
</dbReference>
<dbReference type="CDD" id="cd00892">
    <property type="entry name" value="PIKKc_ATR"/>
    <property type="match status" value="1"/>
</dbReference>
<evidence type="ECO:0000313" key="15">
    <source>
        <dbReference type="EMBL" id="KAA8899341.1"/>
    </source>
</evidence>
<keyword evidence="6" id="KW-0547">Nucleotide-binding</keyword>